<dbReference type="InterPro" id="IPR010897">
    <property type="entry name" value="Spore_II_P"/>
</dbReference>
<keyword evidence="1" id="KW-1133">Transmembrane helix</keyword>
<protein>
    <submittedName>
        <fullName evidence="2">Stage II sporulation protein P</fullName>
    </submittedName>
</protein>
<dbReference type="STRING" id="1121331.SAMN02745248_00195"/>
<dbReference type="AlphaFoldDB" id="A0A1M6JHJ1"/>
<dbReference type="EMBL" id="FRAD01000003">
    <property type="protein sequence ID" value="SHJ46179.1"/>
    <property type="molecule type" value="Genomic_DNA"/>
</dbReference>
<proteinExistence type="predicted"/>
<evidence type="ECO:0000313" key="2">
    <source>
        <dbReference type="EMBL" id="SHJ46179.1"/>
    </source>
</evidence>
<keyword evidence="1" id="KW-0812">Transmembrane</keyword>
<feature type="transmembrane region" description="Helical" evidence="1">
    <location>
        <begin position="20"/>
        <end position="39"/>
    </location>
</feature>
<accession>A0A1M6JHJ1</accession>
<dbReference type="Proteomes" id="UP000183952">
    <property type="component" value="Unassembled WGS sequence"/>
</dbReference>
<gene>
    <name evidence="2" type="ORF">SAMN02745248_00195</name>
</gene>
<organism evidence="2 3">
    <name type="scientific">Hathewaya proteolytica DSM 3090</name>
    <dbReference type="NCBI Taxonomy" id="1121331"/>
    <lineage>
        <taxon>Bacteria</taxon>
        <taxon>Bacillati</taxon>
        <taxon>Bacillota</taxon>
        <taxon>Clostridia</taxon>
        <taxon>Eubacteriales</taxon>
        <taxon>Clostridiaceae</taxon>
        <taxon>Hathewaya</taxon>
    </lineage>
</organism>
<reference evidence="2 3" key="1">
    <citation type="submission" date="2016-11" db="EMBL/GenBank/DDBJ databases">
        <authorList>
            <person name="Jaros S."/>
            <person name="Januszkiewicz K."/>
            <person name="Wedrychowicz H."/>
        </authorList>
    </citation>
    <scope>NUCLEOTIDE SEQUENCE [LARGE SCALE GENOMIC DNA]</scope>
    <source>
        <strain evidence="2 3">DSM 3090</strain>
    </source>
</reference>
<sequence>MKLEIDDLTNHGKDYFKISLFKISILTILVMSLVLFKTIQAYSNESIVNTIYTKILGFSLPSLKANKVDKDKDEMISQIKGKIKYNDNVIGNEISYLKDKSEASLYEEFSQRDELVTEDNNLEDISSQEGIVRYVLDEDSIKKSEKVSELQGSDKKLKVLIYHTHTQEAFSPIAGKDGRSKDNNCNVVTVGEKIKKVLEEKYNVQVFHDKTIHDENYSKCYPKARETVEKYLHEHGDFDLIIDLHRDSLENKSTVTSAIGDDKIAKCMFVMCTGCKYYERQKSIVDSLVSIAKGKYPQLLRGSEILERNKGIMYYNQDLHENSILIECGANVNTIDEVLKSGEYLGEVLGEYLQKK</sequence>
<dbReference type="RefSeq" id="WP_072901301.1">
    <property type="nucleotide sequence ID" value="NZ_FRAD01000003.1"/>
</dbReference>
<dbReference type="NCBIfam" id="TIGR02867">
    <property type="entry name" value="spore_II_P"/>
    <property type="match status" value="1"/>
</dbReference>
<keyword evidence="1" id="KW-0472">Membrane</keyword>
<evidence type="ECO:0000313" key="3">
    <source>
        <dbReference type="Proteomes" id="UP000183952"/>
    </source>
</evidence>
<evidence type="ECO:0000256" key="1">
    <source>
        <dbReference type="SAM" id="Phobius"/>
    </source>
</evidence>
<keyword evidence="3" id="KW-1185">Reference proteome</keyword>
<dbReference type="Pfam" id="PF07454">
    <property type="entry name" value="SpoIIP"/>
    <property type="match status" value="1"/>
</dbReference>
<name>A0A1M6JHJ1_9CLOT</name>
<dbReference type="OrthoDB" id="1633470at2"/>